<comment type="caution">
    <text evidence="5">The sequence shown here is derived from an EMBL/GenBank/DDBJ whole genome shotgun (WGS) entry which is preliminary data.</text>
</comment>
<dbReference type="GO" id="GO:0044550">
    <property type="term" value="P:secondary metabolite biosynthetic process"/>
    <property type="evidence" value="ECO:0007669"/>
    <property type="project" value="TreeGrafter"/>
</dbReference>
<dbReference type="Gene3D" id="3.30.300.30">
    <property type="match status" value="1"/>
</dbReference>
<feature type="domain" description="AMP-binding enzyme C-terminal" evidence="4">
    <location>
        <begin position="454"/>
        <end position="532"/>
    </location>
</feature>
<evidence type="ECO:0000256" key="2">
    <source>
        <dbReference type="SAM" id="MobiDB-lite"/>
    </source>
</evidence>
<dbReference type="Gene3D" id="3.40.50.12780">
    <property type="entry name" value="N-terminal domain of ligase-like"/>
    <property type="match status" value="1"/>
</dbReference>
<sequence length="548" mass="59226">MKRGDRYPVHPTLPPEWLVPPEDQPDYLTVPGVELDDAVNLGAALSDEQVGRGHGDVPAIIEFGGRTLRYADLAAESEDVANRLAAAGVRAGHRVAIRSPNVAAGIVAVIATWKLGAVVVPVPYIARAAELDVYFDDTAPHCVVLSANDVEHAVVVDRATAAEVAVILEFSRDDDGRNTWSLPPAPARTPAAVPLDSVAIVWHTGGTTGRPKGCYHTQRRFLLAGHSIGRALEVEPAQRYAAATPIGHALGMIYHTIFTLLHGATVVMIEQFARPEAVVAALDEHDVHTFTAITASWAAMLSVLDSGAPAPTALRRGFAMWQSSSAGEVTQRWRERGIVLLNNFGSTAFATWVVVPQHQVPQGALGSPAPGYEARVIDPDSGAEVAPGGIGRLAIRGPSGLTYWRLPERQRADVRDGWVWVDDLVRDIGEGDLEYLGRSDFMISTSGNKVAPSEVESVLAEHPAVREVVVVGLPDPLRQEAVAAFVVTNDPKDATDGLRKELQDLVKRQLSPYKYPRILEYLDELPRDHVGKVQPKIVRERALKEGIK</sequence>
<gene>
    <name evidence="5" type="ORF">L0P92_02985</name>
</gene>
<dbReference type="InterPro" id="IPR042099">
    <property type="entry name" value="ANL_N_sf"/>
</dbReference>
<dbReference type="PANTHER" id="PTHR43352">
    <property type="entry name" value="ACETYL-COA SYNTHETASE"/>
    <property type="match status" value="1"/>
</dbReference>
<accession>A0A9X1PU30</accession>
<dbReference type="GO" id="GO:0016878">
    <property type="term" value="F:acid-thiol ligase activity"/>
    <property type="evidence" value="ECO:0007669"/>
    <property type="project" value="TreeGrafter"/>
</dbReference>
<dbReference type="Pfam" id="PF00501">
    <property type="entry name" value="AMP-binding"/>
    <property type="match status" value="1"/>
</dbReference>
<dbReference type="SUPFAM" id="SSF56801">
    <property type="entry name" value="Acetyl-CoA synthetase-like"/>
    <property type="match status" value="1"/>
</dbReference>
<feature type="domain" description="AMP-dependent synthetase/ligase" evidence="3">
    <location>
        <begin position="50"/>
        <end position="399"/>
    </location>
</feature>
<name>A0A9X1PU30_STRM4</name>
<reference evidence="5" key="1">
    <citation type="submission" date="2022-01" db="EMBL/GenBank/DDBJ databases">
        <title>Draft Genome Sequences of Seven Type Strains of the Genus Streptomyces.</title>
        <authorList>
            <person name="Aziz S."/>
            <person name="Coretto E."/>
            <person name="Chronakova A."/>
            <person name="Sproer C."/>
            <person name="Huber K."/>
            <person name="Nouioui I."/>
            <person name="Gross H."/>
        </authorList>
    </citation>
    <scope>NUCLEOTIDE SEQUENCE</scope>
    <source>
        <strain evidence="5">DSM 103493</strain>
    </source>
</reference>
<evidence type="ECO:0000259" key="3">
    <source>
        <dbReference type="Pfam" id="PF00501"/>
    </source>
</evidence>
<organism evidence="5 6">
    <name type="scientific">Streptomyces muensis</name>
    <dbReference type="NCBI Taxonomy" id="1077944"/>
    <lineage>
        <taxon>Bacteria</taxon>
        <taxon>Bacillati</taxon>
        <taxon>Actinomycetota</taxon>
        <taxon>Actinomycetes</taxon>
        <taxon>Kitasatosporales</taxon>
        <taxon>Streptomycetaceae</taxon>
        <taxon>Streptomyces</taxon>
    </lineage>
</organism>
<protein>
    <submittedName>
        <fullName evidence="5">Acyl--CoA ligase</fullName>
    </submittedName>
</protein>
<dbReference type="InterPro" id="IPR000873">
    <property type="entry name" value="AMP-dep_synth/lig_dom"/>
</dbReference>
<evidence type="ECO:0000313" key="6">
    <source>
        <dbReference type="Proteomes" id="UP001139384"/>
    </source>
</evidence>
<keyword evidence="1 5" id="KW-0436">Ligase</keyword>
<keyword evidence="6" id="KW-1185">Reference proteome</keyword>
<dbReference type="PROSITE" id="PS00455">
    <property type="entry name" value="AMP_BINDING"/>
    <property type="match status" value="1"/>
</dbReference>
<dbReference type="EMBL" id="JAKEIP010000006">
    <property type="protein sequence ID" value="MCF1592535.1"/>
    <property type="molecule type" value="Genomic_DNA"/>
</dbReference>
<evidence type="ECO:0000256" key="1">
    <source>
        <dbReference type="ARBA" id="ARBA00022598"/>
    </source>
</evidence>
<evidence type="ECO:0000259" key="4">
    <source>
        <dbReference type="Pfam" id="PF13193"/>
    </source>
</evidence>
<dbReference type="InterPro" id="IPR020845">
    <property type="entry name" value="AMP-binding_CS"/>
</dbReference>
<dbReference type="RefSeq" id="WP_234760841.1">
    <property type="nucleotide sequence ID" value="NZ_JAKEIP010000006.1"/>
</dbReference>
<dbReference type="PANTHER" id="PTHR43352:SF1">
    <property type="entry name" value="ANTHRANILATE--COA LIGASE"/>
    <property type="match status" value="1"/>
</dbReference>
<feature type="region of interest" description="Disordered" evidence="2">
    <location>
        <begin position="1"/>
        <end position="20"/>
    </location>
</feature>
<dbReference type="AlphaFoldDB" id="A0A9X1PU30"/>
<dbReference type="Proteomes" id="UP001139384">
    <property type="component" value="Unassembled WGS sequence"/>
</dbReference>
<dbReference type="InterPro" id="IPR025110">
    <property type="entry name" value="AMP-bd_C"/>
</dbReference>
<proteinExistence type="predicted"/>
<evidence type="ECO:0000313" key="5">
    <source>
        <dbReference type="EMBL" id="MCF1592535.1"/>
    </source>
</evidence>
<dbReference type="Pfam" id="PF13193">
    <property type="entry name" value="AMP-binding_C"/>
    <property type="match status" value="1"/>
</dbReference>
<dbReference type="InterPro" id="IPR045851">
    <property type="entry name" value="AMP-bd_C_sf"/>
</dbReference>